<keyword evidence="4" id="KW-1185">Reference proteome</keyword>
<keyword evidence="1 3" id="KW-0378">Hydrolase</keyword>
<accession>A0A194WUH7</accession>
<sequence length="360" mass="39472">MANSASRIRPPALPVSRTCIWKTVGEVRIALDIYLPSSNDGTNHPIMLYIHGGGWIASNKTDYSRPLFHKFLALGFVIVSMDYRLLPETTFDGQLEDIRDVESWLKNNLPLELEEINFKVATDKIVVAGASAGAHLALLTPKLWSTLPASILSLYGPTDMRRVPYLRRGRLSQCDAPSCTPEVLAAATNYGKPPTDMGCSNIPLGFSTPRSQINLMMFREGLSAEVLLKGLIRGEDGALRMPDKGSVTSEEIDEISPLQLCQRIRYPPIYQVIGTSDDIFDTYHVTEFHDALTAQGIHCEKVLVPEKGHAFDVYEKVGGEVHTKILNPAAEWAAAFALGPGGHRVRATADSPPESPLCCC</sequence>
<reference evidence="3 4" key="1">
    <citation type="submission" date="2015-10" db="EMBL/GenBank/DDBJ databases">
        <title>Full genome of DAOMC 229536 Phialocephala scopiformis, a fungal endophyte of spruce producing the potent anti-insectan compound rugulosin.</title>
        <authorList>
            <consortium name="DOE Joint Genome Institute"/>
            <person name="Walker A.K."/>
            <person name="Frasz S.L."/>
            <person name="Seifert K.A."/>
            <person name="Miller J.D."/>
            <person name="Mondo S.J."/>
            <person name="Labutti K."/>
            <person name="Lipzen A."/>
            <person name="Dockter R."/>
            <person name="Kennedy M."/>
            <person name="Grigoriev I.V."/>
            <person name="Spatafora J.W."/>
        </authorList>
    </citation>
    <scope>NUCLEOTIDE SEQUENCE [LARGE SCALE GENOMIC DNA]</scope>
    <source>
        <strain evidence="3 4">CBS 120377</strain>
    </source>
</reference>
<dbReference type="KEGG" id="psco:LY89DRAFT_674194"/>
<evidence type="ECO:0000313" key="4">
    <source>
        <dbReference type="Proteomes" id="UP000070700"/>
    </source>
</evidence>
<dbReference type="InterPro" id="IPR029058">
    <property type="entry name" value="AB_hydrolase_fold"/>
</dbReference>
<evidence type="ECO:0000256" key="1">
    <source>
        <dbReference type="ARBA" id="ARBA00022801"/>
    </source>
</evidence>
<dbReference type="Gene3D" id="3.40.50.1820">
    <property type="entry name" value="alpha/beta hydrolase"/>
    <property type="match status" value="1"/>
</dbReference>
<dbReference type="GO" id="GO:0016787">
    <property type="term" value="F:hydrolase activity"/>
    <property type="evidence" value="ECO:0007669"/>
    <property type="project" value="UniProtKB-KW"/>
</dbReference>
<dbReference type="InterPro" id="IPR050300">
    <property type="entry name" value="GDXG_lipolytic_enzyme"/>
</dbReference>
<name>A0A194WUH7_MOLSC</name>
<protein>
    <submittedName>
        <fullName evidence="3">Alpha/beta-hydrolase</fullName>
    </submittedName>
</protein>
<feature type="domain" description="BD-FAE-like" evidence="2">
    <location>
        <begin position="31"/>
        <end position="140"/>
    </location>
</feature>
<dbReference type="Pfam" id="PF20434">
    <property type="entry name" value="BD-FAE"/>
    <property type="match status" value="1"/>
</dbReference>
<dbReference type="Proteomes" id="UP000070700">
    <property type="component" value="Unassembled WGS sequence"/>
</dbReference>
<dbReference type="InParanoid" id="A0A194WUH7"/>
<gene>
    <name evidence="3" type="ORF">LY89DRAFT_674194</name>
</gene>
<dbReference type="RefSeq" id="XP_018065973.1">
    <property type="nucleotide sequence ID" value="XM_018213420.1"/>
</dbReference>
<dbReference type="AlphaFoldDB" id="A0A194WUH7"/>
<dbReference type="OrthoDB" id="19653at2759"/>
<dbReference type="GeneID" id="28823146"/>
<evidence type="ECO:0000259" key="2">
    <source>
        <dbReference type="Pfam" id="PF20434"/>
    </source>
</evidence>
<dbReference type="InterPro" id="IPR049492">
    <property type="entry name" value="BD-FAE-like_dom"/>
</dbReference>
<dbReference type="SUPFAM" id="SSF53474">
    <property type="entry name" value="alpha/beta-Hydrolases"/>
    <property type="match status" value="1"/>
</dbReference>
<proteinExistence type="predicted"/>
<dbReference type="EMBL" id="KQ947426">
    <property type="protein sequence ID" value="KUJ11618.1"/>
    <property type="molecule type" value="Genomic_DNA"/>
</dbReference>
<organism evidence="3 4">
    <name type="scientific">Mollisia scopiformis</name>
    <name type="common">Conifer needle endophyte fungus</name>
    <name type="synonym">Phialocephala scopiformis</name>
    <dbReference type="NCBI Taxonomy" id="149040"/>
    <lineage>
        <taxon>Eukaryota</taxon>
        <taxon>Fungi</taxon>
        <taxon>Dikarya</taxon>
        <taxon>Ascomycota</taxon>
        <taxon>Pezizomycotina</taxon>
        <taxon>Leotiomycetes</taxon>
        <taxon>Helotiales</taxon>
        <taxon>Mollisiaceae</taxon>
        <taxon>Mollisia</taxon>
    </lineage>
</organism>
<dbReference type="PANTHER" id="PTHR48081">
    <property type="entry name" value="AB HYDROLASE SUPERFAMILY PROTEIN C4A8.06C"/>
    <property type="match status" value="1"/>
</dbReference>
<evidence type="ECO:0000313" key="3">
    <source>
        <dbReference type="EMBL" id="KUJ11618.1"/>
    </source>
</evidence>